<feature type="transmembrane region" description="Helical" evidence="11">
    <location>
        <begin position="1189"/>
        <end position="1211"/>
    </location>
</feature>
<keyword evidence="9" id="KW-0349">Heme</keyword>
<feature type="binding site" description="axial binding residue" evidence="9">
    <location>
        <position position="1050"/>
    </location>
    <ligand>
        <name>heme</name>
        <dbReference type="ChEBI" id="CHEBI:30413"/>
    </ligand>
    <ligandPart>
        <name>Fe</name>
        <dbReference type="ChEBI" id="CHEBI:18248"/>
    </ligandPart>
</feature>
<dbReference type="SMART" id="SM00014">
    <property type="entry name" value="acidPPc"/>
    <property type="match status" value="1"/>
</dbReference>
<dbReference type="GO" id="GO:0020037">
    <property type="term" value="F:heme binding"/>
    <property type="evidence" value="ECO:0007669"/>
    <property type="project" value="InterPro"/>
</dbReference>
<feature type="transmembrane region" description="Helical" evidence="11">
    <location>
        <begin position="1434"/>
        <end position="1456"/>
    </location>
</feature>
<dbReference type="GO" id="GO:0030148">
    <property type="term" value="P:sphingolipid biosynthetic process"/>
    <property type="evidence" value="ECO:0007669"/>
    <property type="project" value="TreeGrafter"/>
</dbReference>
<evidence type="ECO:0000259" key="12">
    <source>
        <dbReference type="SMART" id="SM00014"/>
    </source>
</evidence>
<evidence type="ECO:0000313" key="13">
    <source>
        <dbReference type="EMBL" id="GAM39043.1"/>
    </source>
</evidence>
<keyword evidence="5 11" id="KW-1133">Transmembrane helix</keyword>
<feature type="transmembrane region" description="Helical" evidence="11">
    <location>
        <begin position="1546"/>
        <end position="1564"/>
    </location>
</feature>
<dbReference type="GO" id="GO:0006676">
    <property type="term" value="P:mannosyl diphosphorylinositol ceramide metabolic process"/>
    <property type="evidence" value="ECO:0007669"/>
    <property type="project" value="TreeGrafter"/>
</dbReference>
<dbReference type="GO" id="GO:0005506">
    <property type="term" value="F:iron ion binding"/>
    <property type="evidence" value="ECO:0007669"/>
    <property type="project" value="InterPro"/>
</dbReference>
<evidence type="ECO:0000256" key="7">
    <source>
        <dbReference type="ARBA" id="ARBA00023004"/>
    </source>
</evidence>
<dbReference type="FunFam" id="1.20.144.10:FF:000015">
    <property type="entry name" value="Aureobasidin resistance protein Aur1"/>
    <property type="match status" value="1"/>
</dbReference>
<dbReference type="GO" id="GO:0016020">
    <property type="term" value="C:membrane"/>
    <property type="evidence" value="ECO:0007669"/>
    <property type="project" value="GOC"/>
</dbReference>
<name>A0A6V8HCU1_TALPI</name>
<feature type="transmembrane region" description="Helical" evidence="11">
    <location>
        <begin position="1401"/>
        <end position="1422"/>
    </location>
</feature>
<dbReference type="InterPro" id="IPR036396">
    <property type="entry name" value="Cyt_P450_sf"/>
</dbReference>
<feature type="region of interest" description="Disordered" evidence="10">
    <location>
        <begin position="1612"/>
        <end position="1649"/>
    </location>
</feature>
<comment type="cofactor">
    <cofactor evidence="9">
        <name>heme</name>
        <dbReference type="ChEBI" id="CHEBI:30413"/>
    </cofactor>
</comment>
<comment type="caution">
    <text evidence="13">The sequence shown here is derived from an EMBL/GenBank/DDBJ whole genome shotgun (WGS) entry which is preliminary data.</text>
</comment>
<dbReference type="InterPro" id="IPR001128">
    <property type="entry name" value="Cyt_P450"/>
</dbReference>
<dbReference type="PROSITE" id="PS00086">
    <property type="entry name" value="CYTOCHROME_P450"/>
    <property type="match status" value="1"/>
</dbReference>
<accession>A0A6V8HCU1</accession>
<dbReference type="GO" id="GO:0030026">
    <property type="term" value="P:intracellular manganese ion homeostasis"/>
    <property type="evidence" value="ECO:0007669"/>
    <property type="project" value="InterPro"/>
</dbReference>
<dbReference type="InterPro" id="IPR000326">
    <property type="entry name" value="PAP2/HPO"/>
</dbReference>
<evidence type="ECO:0000256" key="5">
    <source>
        <dbReference type="ARBA" id="ARBA00022989"/>
    </source>
</evidence>
<dbReference type="CDD" id="cd11070">
    <property type="entry name" value="CYP56-like"/>
    <property type="match status" value="1"/>
</dbReference>
<dbReference type="InterPro" id="IPR026841">
    <property type="entry name" value="Aur1/Ipt1"/>
</dbReference>
<reference evidence="14" key="1">
    <citation type="journal article" date="2015" name="Genome Announc.">
        <title>Draft genome sequence of Talaromyces cellulolyticus strain Y-94, a source of lignocellulosic biomass-degrading enzymes.</title>
        <authorList>
            <person name="Fujii T."/>
            <person name="Koike H."/>
            <person name="Sawayama S."/>
            <person name="Yano S."/>
            <person name="Inoue H."/>
        </authorList>
    </citation>
    <scope>NUCLEOTIDE SEQUENCE [LARGE SCALE GENOMIC DNA]</scope>
    <source>
        <strain evidence="14">Y-94</strain>
    </source>
</reference>
<dbReference type="PANTHER" id="PTHR31310">
    <property type="match status" value="1"/>
</dbReference>
<dbReference type="PRINTS" id="PR00463">
    <property type="entry name" value="EP450I"/>
</dbReference>
<dbReference type="PRINTS" id="PR00385">
    <property type="entry name" value="P450"/>
</dbReference>
<dbReference type="Gene3D" id="1.10.630.10">
    <property type="entry name" value="Cytochrome P450"/>
    <property type="match status" value="1"/>
</dbReference>
<dbReference type="GO" id="GO:0016705">
    <property type="term" value="F:oxidoreductase activity, acting on paired donors, with incorporation or reduction of molecular oxygen"/>
    <property type="evidence" value="ECO:0007669"/>
    <property type="project" value="InterPro"/>
</dbReference>
<keyword evidence="7 9" id="KW-0408">Iron</keyword>
<comment type="similarity">
    <text evidence="2">Belongs to the CCC1 family.</text>
</comment>
<feature type="transmembrane region" description="Helical" evidence="11">
    <location>
        <begin position="1324"/>
        <end position="1355"/>
    </location>
</feature>
<protein>
    <recommendedName>
        <fullName evidence="12">Phosphatidic acid phosphatase type 2/haloperoxidase domain-containing protein</fullName>
    </recommendedName>
</protein>
<keyword evidence="3 11" id="KW-0812">Transmembrane</keyword>
<feature type="transmembrane region" description="Helical" evidence="11">
    <location>
        <begin position="7"/>
        <end position="30"/>
    </location>
</feature>
<dbReference type="CDD" id="cd02435">
    <property type="entry name" value="CCC1"/>
    <property type="match status" value="1"/>
</dbReference>
<dbReference type="SUPFAM" id="SSF48264">
    <property type="entry name" value="Cytochrome P450"/>
    <property type="match status" value="1"/>
</dbReference>
<dbReference type="GO" id="GO:0005384">
    <property type="term" value="F:manganese ion transmembrane transporter activity"/>
    <property type="evidence" value="ECO:0007669"/>
    <property type="project" value="InterPro"/>
</dbReference>
<feature type="region of interest" description="Disordered" evidence="10">
    <location>
        <begin position="1128"/>
        <end position="1150"/>
    </location>
</feature>
<dbReference type="Pfam" id="PF01988">
    <property type="entry name" value="VIT1"/>
    <property type="match status" value="1"/>
</dbReference>
<dbReference type="PANTHER" id="PTHR31310:SF11">
    <property type="entry name" value="INOSITOL PHOSPHORYLCERAMIDE SYNTHASE CATALYTIC SUBUNIT AUR1"/>
    <property type="match status" value="1"/>
</dbReference>
<keyword evidence="8 11" id="KW-0472">Membrane</keyword>
<proteinExistence type="inferred from homology"/>
<dbReference type="Proteomes" id="UP000053095">
    <property type="component" value="Unassembled WGS sequence"/>
</dbReference>
<gene>
    <name evidence="13" type="ORF">TCE0_034f10266</name>
</gene>
<evidence type="ECO:0000256" key="4">
    <source>
        <dbReference type="ARBA" id="ARBA00022723"/>
    </source>
</evidence>
<dbReference type="InterPro" id="IPR017972">
    <property type="entry name" value="Cyt_P450_CS"/>
</dbReference>
<feature type="transmembrane region" description="Helical" evidence="11">
    <location>
        <begin position="1288"/>
        <end position="1312"/>
    </location>
</feature>
<evidence type="ECO:0000256" key="1">
    <source>
        <dbReference type="ARBA" id="ARBA00004127"/>
    </source>
</evidence>
<dbReference type="InterPro" id="IPR052185">
    <property type="entry name" value="IPC_Synthase-Related"/>
</dbReference>
<dbReference type="EMBL" id="DF933830">
    <property type="protein sequence ID" value="GAM39043.1"/>
    <property type="molecule type" value="Genomic_DNA"/>
</dbReference>
<sequence>MAKNSIVPVIILFLVVFLFAVIGFVVYTIIQDISDKTKAKMEKRNIKFSKDGMKVSMKEVGDEDYKDQTQSVLVKVWNNSSFPAYKSRLWDNGVPKDKESVKRLRKKIKMSETTITPDQDIAQSVRELTAKVQELCNILTPETPDKSRAALKAKDAVSITIHEQVKNGRPEKILDWEKVELLPVEEIEKEDKQYTQKYEDFWKEIDESTPSEKETATQAYTSAFTRFAEIYHLLGWQGTGDVEDPMFDEPILTESRDMLLESIFSIEAYQMSSYRELSERSRVLFETSRLPRLLVVLVRIAYRQVRVIACGVDKSIKERPFDARTVIKVLALVARTVKGGHLASSLSLEKILRSCYERRLLAQPDVSDVETYTKQFDLIYDCVTALDFTRRYGIIRDPLCALFYMRHGSESIKQLFERIKINHDAARGIKRYELPLTESTEPTFRPEIFSVQYLQDFGQLRIEWTDCLDEHLKIYTHRNAIKIFAHPTFFYNAIDLHRPERDYTQPTFFELALTYALLFRPTSARNIQRLKRYTTAGEEEQVRWHKLVTFNGRPIQRLTPRWVKQVDTTPFKKLDINPLRHPTRDILSESFYRCSLPPAIQIAYNIASPAKAVKRSPVSWDQQRQTSTPMSQFTTSFAPNYYYPEDLTFMITSIMENDLTETEACSNPALGSAILSRRKDFVQSPTVKQFIGIFGSNVLQSNGDDWQRQRRIIAPHLNESIMPTVWKESCLQAKSMIDYLVHHPGGETLDGLRSVAINVLGSAAYGYSQPWSPGFAESLNNGNNDDKNWGTGRVAYFKTIALVVDSFLAAVLIPNRIKKLSFMPEWLQFIGRQMERVPQYVKEIFDAHQNTTKSPEPEIGKGRKDSVLDMLLQYSQNREKVTATNGLYLTEDEMSGNLWVLTGAGFDTTANTMGYAVTLLAAYPEYQDWIREELCALEDADVSPEEYEKGFALCPRILAVMWETLRLFTPTHPIRCVNGTQQLAGPEGRTHLLSGPMDVLVCPQIIHCDKAIWGADAAEFNPKRWFDKNNQLIKPPKDTFLPWSGGPRVCPGMKMSQVEFVATMATLFRHAKCEALPLTINEKPEEGRKRLVDMMEDSIIKALLTQYSPVSESSFSDAEKEAQIPLGQDKDLELHNDGNSSSAVPSSRPEKKSFVDARVISDAIIGLSDGMTVPFALTAGLSTLEDTKVVVFGGMAELIAGAISMGLGGYLGAKSEEESYRATLKQTREQTLTDFDATTTIISDIFAPYDLPAQTVSDLTKHLVDSPQLPQFLMNFHHTLPEPSGSRAVTCALTIALGYFIGGFVPLVPYFFVGPDDAFSALKWSIAVMAVALFVFGQFFLPFLPIAAWLIFFYACQFVPSEYRPGVWVRVLPALENILYGANISNILSAHQSVVLDVLAWIPYGLCHYGAPFVCSAIMFVFGPPGTVPVFAKTFGYISLTAVCIQLIFPCSPPWYENTYGLAPADYSIKGDPAGLARIDALLGIDLYTSGFHASPVVFGAFPSLHAADSTLAALFMSHVFPKLKPLFVTYTLWMWWATMYLSHHYAVDLVCGGILAAVAFYFAKARFLPRVQPGKRFRWDYDYIERGSGSDEEGYDLAHFKGHMHADSDEWTVGSSSSVSSGSLSPTEDQHLWEGETLASISDIESGR</sequence>
<keyword evidence="4 9" id="KW-0479">Metal-binding</keyword>
<keyword evidence="14" id="KW-1185">Reference proteome</keyword>
<dbReference type="GO" id="GO:0070916">
    <property type="term" value="C:inositol phosphoceramide synthase complex"/>
    <property type="evidence" value="ECO:0007669"/>
    <property type="project" value="TreeGrafter"/>
</dbReference>
<evidence type="ECO:0000256" key="9">
    <source>
        <dbReference type="PIRSR" id="PIRSR602401-1"/>
    </source>
</evidence>
<evidence type="ECO:0000256" key="8">
    <source>
        <dbReference type="ARBA" id="ARBA00023136"/>
    </source>
</evidence>
<dbReference type="GO" id="GO:0004497">
    <property type="term" value="F:monooxygenase activity"/>
    <property type="evidence" value="ECO:0007669"/>
    <property type="project" value="InterPro"/>
</dbReference>
<evidence type="ECO:0000256" key="6">
    <source>
        <dbReference type="ARBA" id="ARBA00023002"/>
    </source>
</evidence>
<feature type="transmembrane region" description="Helical" evidence="11">
    <location>
        <begin position="1367"/>
        <end position="1389"/>
    </location>
</feature>
<organism evidence="13 14">
    <name type="scientific">Talaromyces pinophilus</name>
    <name type="common">Penicillium pinophilum</name>
    <dbReference type="NCBI Taxonomy" id="128442"/>
    <lineage>
        <taxon>Eukaryota</taxon>
        <taxon>Fungi</taxon>
        <taxon>Dikarya</taxon>
        <taxon>Ascomycota</taxon>
        <taxon>Pezizomycotina</taxon>
        <taxon>Eurotiomycetes</taxon>
        <taxon>Eurotiomycetidae</taxon>
        <taxon>Eurotiales</taxon>
        <taxon>Trichocomaceae</taxon>
        <taxon>Talaromyces</taxon>
        <taxon>Talaromyces sect. Talaromyces</taxon>
    </lineage>
</organism>
<feature type="domain" description="Phosphatidic acid phosphatase type 2/haloperoxidase" evidence="12">
    <location>
        <begin position="1428"/>
        <end position="1565"/>
    </location>
</feature>
<evidence type="ECO:0000256" key="11">
    <source>
        <dbReference type="SAM" id="Phobius"/>
    </source>
</evidence>
<dbReference type="Pfam" id="PF14378">
    <property type="entry name" value="PAP2_3"/>
    <property type="match status" value="1"/>
</dbReference>
<dbReference type="CDD" id="cd03386">
    <property type="entry name" value="PAP2_Aur1_like"/>
    <property type="match status" value="1"/>
</dbReference>
<evidence type="ECO:0000256" key="3">
    <source>
        <dbReference type="ARBA" id="ARBA00022692"/>
    </source>
</evidence>
<dbReference type="Pfam" id="PF00067">
    <property type="entry name" value="p450"/>
    <property type="match status" value="1"/>
</dbReference>
<evidence type="ECO:0000256" key="10">
    <source>
        <dbReference type="SAM" id="MobiDB-lite"/>
    </source>
</evidence>
<evidence type="ECO:0000313" key="14">
    <source>
        <dbReference type="Proteomes" id="UP000053095"/>
    </source>
</evidence>
<dbReference type="InterPro" id="IPR008217">
    <property type="entry name" value="Ccc1_fam"/>
</dbReference>
<keyword evidence="6" id="KW-0560">Oxidoreductase</keyword>
<dbReference type="InterPro" id="IPR002401">
    <property type="entry name" value="Cyt_P450_E_grp-I"/>
</dbReference>
<feature type="compositionally biased region" description="Low complexity" evidence="10">
    <location>
        <begin position="1614"/>
        <end position="1626"/>
    </location>
</feature>
<comment type="subcellular location">
    <subcellularLocation>
        <location evidence="1">Endomembrane system</location>
        <topology evidence="1">Multi-pass membrane protein</topology>
    </subcellularLocation>
</comment>
<evidence type="ECO:0000256" key="2">
    <source>
        <dbReference type="ARBA" id="ARBA00007049"/>
    </source>
</evidence>